<keyword evidence="1" id="KW-0472">Membrane</keyword>
<comment type="similarity">
    <text evidence="1">Belongs to the SEC23/SEC24 family. SEC23 subfamily.</text>
</comment>
<dbReference type="SUPFAM" id="SSF53300">
    <property type="entry name" value="vWA-like"/>
    <property type="match status" value="1"/>
</dbReference>
<keyword evidence="1" id="KW-0653">Protein transport</keyword>
<dbReference type="InterPro" id="IPR006896">
    <property type="entry name" value="Sec23/24_trunk_dom"/>
</dbReference>
<evidence type="ECO:0000259" key="2">
    <source>
        <dbReference type="Pfam" id="PF04811"/>
    </source>
</evidence>
<keyword evidence="1" id="KW-0931">ER-Golgi transport</keyword>
<comment type="caution">
    <text evidence="3">The sequence shown here is derived from an EMBL/GenBank/DDBJ whole genome shotgun (WGS) entry which is preliminary data.</text>
</comment>
<dbReference type="InterPro" id="IPR037364">
    <property type="entry name" value="Sec23"/>
</dbReference>
<reference evidence="3 4" key="1">
    <citation type="journal article" date="2024" name="BMC Biol.">
        <title>Comparative genomics of Ascetosporea gives new insight into the evolutionary basis for animal parasitism in Rhizaria.</title>
        <authorList>
            <person name="Hiltunen Thoren M."/>
            <person name="Onut-Brannstrom I."/>
            <person name="Alfjorden A."/>
            <person name="Peckova H."/>
            <person name="Swords F."/>
            <person name="Hooper C."/>
            <person name="Holzer A.S."/>
            <person name="Bass D."/>
            <person name="Burki F."/>
        </authorList>
    </citation>
    <scope>NUCLEOTIDE SEQUENCE [LARGE SCALE GENOMIC DNA]</scope>
    <source>
        <strain evidence="3">20-A016</strain>
    </source>
</reference>
<keyword evidence="1" id="KW-0968">Cytoplasmic vesicle</keyword>
<comment type="subcellular location">
    <subcellularLocation>
        <location evidence="1">Cytoplasmic vesicle</location>
        <location evidence="1">COPII-coated vesicle membrane</location>
        <topology evidence="1">Peripheral membrane protein</topology>
        <orientation evidence="1">Cytoplasmic side</orientation>
    </subcellularLocation>
    <subcellularLocation>
        <location evidence="1">Endoplasmic reticulum membrane</location>
        <topology evidence="1">Peripheral membrane protein</topology>
        <orientation evidence="1">Cytoplasmic side</orientation>
    </subcellularLocation>
</comment>
<sequence length="98" mass="11062">KFYNDLSIRCTKSNLVIDVFACSLDQVGLAEMKSLVESTGGHIVLCESFSEETFQESFRKVFHRVPGESVEMIFGAELEVNVSRFNCPNLTKSKMTFL</sequence>
<keyword evidence="4" id="KW-1185">Reference proteome</keyword>
<dbReference type="Gene3D" id="3.40.50.410">
    <property type="entry name" value="von Willebrand factor, type A domain"/>
    <property type="match status" value="1"/>
</dbReference>
<accession>A0ABV2AWM8</accession>
<evidence type="ECO:0000256" key="1">
    <source>
        <dbReference type="RuleBase" id="RU365030"/>
    </source>
</evidence>
<dbReference type="Pfam" id="PF04811">
    <property type="entry name" value="Sec23_trunk"/>
    <property type="match status" value="1"/>
</dbReference>
<dbReference type="EMBL" id="JBDODL010007304">
    <property type="protein sequence ID" value="MES1923632.1"/>
    <property type="molecule type" value="Genomic_DNA"/>
</dbReference>
<keyword evidence="1" id="KW-0256">Endoplasmic reticulum</keyword>
<dbReference type="PANTHER" id="PTHR11141">
    <property type="entry name" value="PROTEIN TRANSPORT PROTEIN SEC23"/>
    <property type="match status" value="1"/>
</dbReference>
<dbReference type="InterPro" id="IPR036465">
    <property type="entry name" value="vWFA_dom_sf"/>
</dbReference>
<feature type="non-terminal residue" evidence="3">
    <location>
        <position position="1"/>
    </location>
</feature>
<keyword evidence="1" id="KW-0862">Zinc</keyword>
<dbReference type="PANTHER" id="PTHR11141:SF0">
    <property type="entry name" value="PROTEIN TRANSPORT PROTEIN SEC23"/>
    <property type="match status" value="1"/>
</dbReference>
<evidence type="ECO:0000313" key="3">
    <source>
        <dbReference type="EMBL" id="MES1923632.1"/>
    </source>
</evidence>
<organism evidence="3 4">
    <name type="scientific">Bonamia ostreae</name>
    <dbReference type="NCBI Taxonomy" id="126728"/>
    <lineage>
        <taxon>Eukaryota</taxon>
        <taxon>Sar</taxon>
        <taxon>Rhizaria</taxon>
        <taxon>Endomyxa</taxon>
        <taxon>Ascetosporea</taxon>
        <taxon>Haplosporida</taxon>
        <taxon>Bonamia</taxon>
    </lineage>
</organism>
<keyword evidence="1" id="KW-0813">Transport</keyword>
<feature type="domain" description="Sec23/Sec24 trunk" evidence="2">
    <location>
        <begin position="1"/>
        <end position="62"/>
    </location>
</feature>
<name>A0ABV2AWM8_9EUKA</name>
<gene>
    <name evidence="3" type="primary">SEC23A_2</name>
    <name evidence="3" type="ORF">MHBO_005245</name>
</gene>
<evidence type="ECO:0000313" key="4">
    <source>
        <dbReference type="Proteomes" id="UP001439008"/>
    </source>
</evidence>
<comment type="function">
    <text evidence="1">Component of the coat protein complex II (COPII) which promotes the formation of transport vesicles from the endoplasmic reticulum (ER). The coat has two main functions, the physical deformation of the endoplasmic reticulum membrane into vesicles and the selection of cargo molecules.</text>
</comment>
<protein>
    <recommendedName>
        <fullName evidence="1">Protein transport protein SEC23</fullName>
    </recommendedName>
</protein>
<keyword evidence="1" id="KW-0963">Cytoplasm</keyword>
<dbReference type="Proteomes" id="UP001439008">
    <property type="component" value="Unassembled WGS sequence"/>
</dbReference>
<keyword evidence="1" id="KW-0479">Metal-binding</keyword>
<proteinExistence type="inferred from homology"/>